<keyword evidence="2 8" id="KW-0479">Metal-binding</keyword>
<dbReference type="EC" id="2.7.4.3" evidence="8 10"/>
<dbReference type="GO" id="GO:0005737">
    <property type="term" value="C:cytoplasm"/>
    <property type="evidence" value="ECO:0007669"/>
    <property type="project" value="UniProtKB-SubCell"/>
</dbReference>
<keyword evidence="6 8" id="KW-0862">Zinc</keyword>
<evidence type="ECO:0000313" key="12">
    <source>
        <dbReference type="EMBL" id="SHH28054.1"/>
    </source>
</evidence>
<dbReference type="NCBIfam" id="NF001381">
    <property type="entry name" value="PRK00279.1-3"/>
    <property type="match status" value="1"/>
</dbReference>
<evidence type="ECO:0000256" key="3">
    <source>
        <dbReference type="ARBA" id="ARBA00022727"/>
    </source>
</evidence>
<organism evidence="12 13">
    <name type="scientific">Asaccharospora irregularis DSM 2635</name>
    <dbReference type="NCBI Taxonomy" id="1121321"/>
    <lineage>
        <taxon>Bacteria</taxon>
        <taxon>Bacillati</taxon>
        <taxon>Bacillota</taxon>
        <taxon>Clostridia</taxon>
        <taxon>Peptostreptococcales</taxon>
        <taxon>Peptostreptococcaceae</taxon>
        <taxon>Asaccharospora</taxon>
    </lineage>
</organism>
<comment type="function">
    <text evidence="8">Catalyzes the reversible transfer of the terminal phosphate group between ATP and AMP. Plays an important role in cellular energy homeostasis and in adenine nucleotide metabolism.</text>
</comment>
<keyword evidence="5 8" id="KW-0418">Kinase</keyword>
<dbReference type="Pfam" id="PF00406">
    <property type="entry name" value="ADK"/>
    <property type="match status" value="1"/>
</dbReference>
<name>A0A1M5RP26_9FIRM</name>
<evidence type="ECO:0000256" key="6">
    <source>
        <dbReference type="ARBA" id="ARBA00022833"/>
    </source>
</evidence>
<dbReference type="InterPro" id="IPR000850">
    <property type="entry name" value="Adenylat/UMP-CMP_kin"/>
</dbReference>
<feature type="binding site" evidence="8">
    <location>
        <begin position="136"/>
        <end position="137"/>
    </location>
    <ligand>
        <name>ATP</name>
        <dbReference type="ChEBI" id="CHEBI:30616"/>
    </ligand>
</feature>
<reference evidence="13" key="1">
    <citation type="submission" date="2016-11" db="EMBL/GenBank/DDBJ databases">
        <authorList>
            <person name="Varghese N."/>
            <person name="Submissions S."/>
        </authorList>
    </citation>
    <scope>NUCLEOTIDE SEQUENCE [LARGE SCALE GENOMIC DNA]</scope>
    <source>
        <strain evidence="13">DSM 2635</strain>
    </source>
</reference>
<dbReference type="FunFam" id="3.40.50.300:FF:000106">
    <property type="entry name" value="Adenylate kinase mitochondrial"/>
    <property type="match status" value="1"/>
</dbReference>
<feature type="region of interest" description="NMP" evidence="8">
    <location>
        <begin position="30"/>
        <end position="59"/>
    </location>
</feature>
<feature type="binding site" evidence="8">
    <location>
        <position position="171"/>
    </location>
    <ligand>
        <name>AMP</name>
        <dbReference type="ChEBI" id="CHEBI:456215"/>
    </ligand>
</feature>
<dbReference type="PANTHER" id="PTHR23359">
    <property type="entry name" value="NUCLEOTIDE KINASE"/>
    <property type="match status" value="1"/>
</dbReference>
<sequence>MRIILLGPPGAGKGTQAAGIVEKYNIPHISTGDIFRKNIKEGTELGNKAKEYMDQGLLVPDELTVGLVTDRISQDDCKNGFMLDGFPRNVTQARHLDEFLNEAKINLDKVINIEVDKEILVSRAVGRRICKSCGATYHVEFNPPKKEDACDVCQGELYQRADDNEETVSRRIQVYLDETKPLVDYYSKQGIIADINGQQSIDKVFSDIVVALGSDK</sequence>
<gene>
    <name evidence="8" type="primary">adk</name>
    <name evidence="12" type="ORF">SAMN04488530_13224</name>
</gene>
<dbReference type="Pfam" id="PF05191">
    <property type="entry name" value="ADK_lid"/>
    <property type="match status" value="1"/>
</dbReference>
<dbReference type="GO" id="GO:0044209">
    <property type="term" value="P:AMP salvage"/>
    <property type="evidence" value="ECO:0007669"/>
    <property type="project" value="UniProtKB-UniRule"/>
</dbReference>
<keyword evidence="4 8" id="KW-0547">Nucleotide-binding</keyword>
<dbReference type="InterPro" id="IPR006259">
    <property type="entry name" value="Adenyl_kin_sub"/>
</dbReference>
<comment type="similarity">
    <text evidence="8 9">Belongs to the adenylate kinase family.</text>
</comment>
<evidence type="ECO:0000256" key="9">
    <source>
        <dbReference type="RuleBase" id="RU003330"/>
    </source>
</evidence>
<keyword evidence="7 8" id="KW-0067">ATP-binding</keyword>
<comment type="subcellular location">
    <subcellularLocation>
        <location evidence="8 10">Cytoplasm</location>
    </subcellularLocation>
</comment>
<accession>A0A1M5RP26</accession>
<evidence type="ECO:0000256" key="7">
    <source>
        <dbReference type="ARBA" id="ARBA00022840"/>
    </source>
</evidence>
<dbReference type="NCBIfam" id="NF001380">
    <property type="entry name" value="PRK00279.1-2"/>
    <property type="match status" value="1"/>
</dbReference>
<dbReference type="PRINTS" id="PR00094">
    <property type="entry name" value="ADENYLTKNASE"/>
</dbReference>
<dbReference type="GO" id="GO:0004017">
    <property type="term" value="F:AMP kinase activity"/>
    <property type="evidence" value="ECO:0007669"/>
    <property type="project" value="UniProtKB-UniRule"/>
</dbReference>
<dbReference type="SUPFAM" id="SSF52540">
    <property type="entry name" value="P-loop containing nucleoside triphosphate hydrolases"/>
    <property type="match status" value="1"/>
</dbReference>
<evidence type="ECO:0000256" key="2">
    <source>
        <dbReference type="ARBA" id="ARBA00022723"/>
    </source>
</evidence>
<dbReference type="InterPro" id="IPR027417">
    <property type="entry name" value="P-loop_NTPase"/>
</dbReference>
<dbReference type="Gene3D" id="3.40.50.300">
    <property type="entry name" value="P-loop containing nucleotide triphosphate hydrolases"/>
    <property type="match status" value="1"/>
</dbReference>
<dbReference type="NCBIfam" id="NF011100">
    <property type="entry name" value="PRK14527.1"/>
    <property type="match status" value="1"/>
</dbReference>
<dbReference type="STRING" id="1121321.SAMN04488530_13224"/>
<dbReference type="AlphaFoldDB" id="A0A1M5RP26"/>
<feature type="binding site" evidence="8">
    <location>
        <position position="92"/>
    </location>
    <ligand>
        <name>AMP</name>
        <dbReference type="ChEBI" id="CHEBI:456215"/>
    </ligand>
</feature>
<feature type="binding site" evidence="8">
    <location>
        <position position="36"/>
    </location>
    <ligand>
        <name>AMP</name>
        <dbReference type="ChEBI" id="CHEBI:456215"/>
    </ligand>
</feature>
<proteinExistence type="inferred from homology"/>
<comment type="domain">
    <text evidence="8">Consists of three domains, a large central CORE domain and two small peripheral domains, NMPbind and LID, which undergo movements during catalysis. The LID domain closes over the site of phosphoryl transfer upon ATP binding. Assembling and dissambling the active center during each catalytic cycle provides an effective means to prevent ATP hydrolysis. Some bacteria have evolved a zinc-coordinating structure that stabilizes the LID domain.</text>
</comment>
<dbReference type="OrthoDB" id="9805030at2"/>
<dbReference type="PROSITE" id="PS00113">
    <property type="entry name" value="ADENYLATE_KINASE"/>
    <property type="match status" value="1"/>
</dbReference>
<keyword evidence="1 8" id="KW-0808">Transferase</keyword>
<dbReference type="NCBIfam" id="TIGR01351">
    <property type="entry name" value="adk"/>
    <property type="match status" value="1"/>
</dbReference>
<comment type="catalytic activity">
    <reaction evidence="8 10">
        <text>AMP + ATP = 2 ADP</text>
        <dbReference type="Rhea" id="RHEA:12973"/>
        <dbReference type="ChEBI" id="CHEBI:30616"/>
        <dbReference type="ChEBI" id="CHEBI:456215"/>
        <dbReference type="ChEBI" id="CHEBI:456216"/>
        <dbReference type="EC" id="2.7.4.3"/>
    </reaction>
</comment>
<evidence type="ECO:0000256" key="10">
    <source>
        <dbReference type="RuleBase" id="RU003331"/>
    </source>
</evidence>
<dbReference type="RefSeq" id="WP_073127070.1">
    <property type="nucleotide sequence ID" value="NZ_BAABCH010000086.1"/>
</dbReference>
<feature type="binding site" evidence="8">
    <location>
        <position position="199"/>
    </location>
    <ligand>
        <name>ATP</name>
        <dbReference type="ChEBI" id="CHEBI:30616"/>
    </ligand>
</feature>
<feature type="binding site" evidence="8">
    <location>
        <position position="127"/>
    </location>
    <ligand>
        <name>ATP</name>
        <dbReference type="ChEBI" id="CHEBI:30616"/>
    </ligand>
</feature>
<dbReference type="UniPathway" id="UPA00588">
    <property type="reaction ID" value="UER00649"/>
</dbReference>
<keyword evidence="3 8" id="KW-0545">Nucleotide biosynthesis</keyword>
<feature type="binding site" evidence="8">
    <location>
        <position position="150"/>
    </location>
    <ligand>
        <name>Zn(2+)</name>
        <dbReference type="ChEBI" id="CHEBI:29105"/>
        <note>structural</note>
    </ligand>
</feature>
<feature type="binding site" evidence="8">
    <location>
        <position position="31"/>
    </location>
    <ligand>
        <name>AMP</name>
        <dbReference type="ChEBI" id="CHEBI:456215"/>
    </ligand>
</feature>
<evidence type="ECO:0000259" key="11">
    <source>
        <dbReference type="Pfam" id="PF05191"/>
    </source>
</evidence>
<feature type="binding site" evidence="8">
    <location>
        <position position="130"/>
    </location>
    <ligand>
        <name>Zn(2+)</name>
        <dbReference type="ChEBI" id="CHEBI:29105"/>
        <note>structural</note>
    </ligand>
</feature>
<evidence type="ECO:0000256" key="4">
    <source>
        <dbReference type="ARBA" id="ARBA00022741"/>
    </source>
</evidence>
<evidence type="ECO:0000256" key="8">
    <source>
        <dbReference type="HAMAP-Rule" id="MF_00235"/>
    </source>
</evidence>
<feature type="binding site" evidence="8">
    <location>
        <begin position="85"/>
        <end position="88"/>
    </location>
    <ligand>
        <name>AMP</name>
        <dbReference type="ChEBI" id="CHEBI:456215"/>
    </ligand>
</feature>
<comment type="pathway">
    <text evidence="8">Purine metabolism; AMP biosynthesis via salvage pathway; AMP from ADP: step 1/1.</text>
</comment>
<dbReference type="InterPro" id="IPR033690">
    <property type="entry name" value="Adenylat_kinase_CS"/>
</dbReference>
<dbReference type="GO" id="GO:0008270">
    <property type="term" value="F:zinc ion binding"/>
    <property type="evidence" value="ECO:0007669"/>
    <property type="project" value="UniProtKB-UniRule"/>
</dbReference>
<feature type="binding site" evidence="8">
    <location>
        <begin position="10"/>
        <end position="15"/>
    </location>
    <ligand>
        <name>ATP</name>
        <dbReference type="ChEBI" id="CHEBI:30616"/>
    </ligand>
</feature>
<evidence type="ECO:0000313" key="13">
    <source>
        <dbReference type="Proteomes" id="UP000243255"/>
    </source>
</evidence>
<dbReference type="Proteomes" id="UP000243255">
    <property type="component" value="Unassembled WGS sequence"/>
</dbReference>
<dbReference type="HAMAP" id="MF_00235">
    <property type="entry name" value="Adenylate_kinase_Adk"/>
    <property type="match status" value="1"/>
</dbReference>
<dbReference type="CDD" id="cd01428">
    <property type="entry name" value="ADK"/>
    <property type="match status" value="1"/>
</dbReference>
<dbReference type="EMBL" id="FQWX01000032">
    <property type="protein sequence ID" value="SHH28054.1"/>
    <property type="molecule type" value="Genomic_DNA"/>
</dbReference>
<feature type="domain" description="Adenylate kinase active site lid" evidence="11">
    <location>
        <begin position="127"/>
        <end position="162"/>
    </location>
</feature>
<feature type="binding site" evidence="8">
    <location>
        <position position="153"/>
    </location>
    <ligand>
        <name>Zn(2+)</name>
        <dbReference type="ChEBI" id="CHEBI:29105"/>
        <note>structural</note>
    </ligand>
</feature>
<protein>
    <recommendedName>
        <fullName evidence="8 10">Adenylate kinase</fullName>
        <shortName evidence="8">AK</shortName>
        <ecNumber evidence="8 10">2.7.4.3</ecNumber>
    </recommendedName>
    <alternativeName>
        <fullName evidence="8">ATP-AMP transphosphorylase</fullName>
    </alternativeName>
    <alternativeName>
        <fullName evidence="8">ATP:AMP phosphotransferase</fullName>
    </alternativeName>
    <alternativeName>
        <fullName evidence="8">Adenylate monophosphate kinase</fullName>
    </alternativeName>
</protein>
<feature type="binding site" evidence="8">
    <location>
        <position position="133"/>
    </location>
    <ligand>
        <name>Zn(2+)</name>
        <dbReference type="ChEBI" id="CHEBI:29105"/>
        <note>structural</note>
    </ligand>
</feature>
<comment type="subunit">
    <text evidence="8 10">Monomer.</text>
</comment>
<dbReference type="InterPro" id="IPR007862">
    <property type="entry name" value="Adenylate_kinase_lid-dom"/>
</dbReference>
<evidence type="ECO:0000256" key="1">
    <source>
        <dbReference type="ARBA" id="ARBA00022679"/>
    </source>
</evidence>
<keyword evidence="8" id="KW-0963">Cytoplasm</keyword>
<evidence type="ECO:0000256" key="5">
    <source>
        <dbReference type="ARBA" id="ARBA00022777"/>
    </source>
</evidence>
<keyword evidence="13" id="KW-1185">Reference proteome</keyword>
<feature type="binding site" evidence="8">
    <location>
        <position position="160"/>
    </location>
    <ligand>
        <name>AMP</name>
        <dbReference type="ChEBI" id="CHEBI:456215"/>
    </ligand>
</feature>
<dbReference type="GO" id="GO:0005524">
    <property type="term" value="F:ATP binding"/>
    <property type="evidence" value="ECO:0007669"/>
    <property type="project" value="UniProtKB-UniRule"/>
</dbReference>
<feature type="binding site" evidence="8">
    <location>
        <begin position="57"/>
        <end position="59"/>
    </location>
    <ligand>
        <name>AMP</name>
        <dbReference type="ChEBI" id="CHEBI:456215"/>
    </ligand>
</feature>
<feature type="region of interest" description="LID" evidence="8">
    <location>
        <begin position="126"/>
        <end position="163"/>
    </location>
</feature>